<evidence type="ECO:0000256" key="2">
    <source>
        <dbReference type="ARBA" id="ARBA00022448"/>
    </source>
</evidence>
<feature type="transmembrane region" description="Helical" evidence="7">
    <location>
        <begin position="80"/>
        <end position="97"/>
    </location>
</feature>
<dbReference type="Pfam" id="PF07690">
    <property type="entry name" value="MFS_1"/>
    <property type="match status" value="1"/>
</dbReference>
<protein>
    <recommendedName>
        <fullName evidence="8">Major facilitator superfamily (MFS) profile domain-containing protein</fullName>
    </recommendedName>
</protein>
<dbReference type="Proteomes" id="UP000002669">
    <property type="component" value="Unassembled WGS sequence"/>
</dbReference>
<evidence type="ECO:0000256" key="6">
    <source>
        <dbReference type="SAM" id="MobiDB-lite"/>
    </source>
</evidence>
<feature type="transmembrane region" description="Helical" evidence="7">
    <location>
        <begin position="436"/>
        <end position="457"/>
    </location>
</feature>
<evidence type="ECO:0000313" key="10">
    <source>
        <dbReference type="Proteomes" id="UP000002669"/>
    </source>
</evidence>
<proteinExistence type="predicted"/>
<feature type="transmembrane region" description="Helical" evidence="7">
    <location>
        <begin position="270"/>
        <end position="293"/>
    </location>
</feature>
<name>E4V775_ARTGP</name>
<dbReference type="AlphaFoldDB" id="E4V775"/>
<keyword evidence="10" id="KW-1185">Reference proteome</keyword>
<dbReference type="RefSeq" id="XP_003169318.1">
    <property type="nucleotide sequence ID" value="XM_003169270.1"/>
</dbReference>
<feature type="transmembrane region" description="Helical" evidence="7">
    <location>
        <begin position="332"/>
        <end position="351"/>
    </location>
</feature>
<keyword evidence="5 7" id="KW-0472">Membrane</keyword>
<dbReference type="eggNOG" id="KOG3764">
    <property type="taxonomic scope" value="Eukaryota"/>
</dbReference>
<evidence type="ECO:0000256" key="7">
    <source>
        <dbReference type="SAM" id="Phobius"/>
    </source>
</evidence>
<dbReference type="EMBL" id="DS989831">
    <property type="protein sequence ID" value="EFQ96941.1"/>
    <property type="molecule type" value="Genomic_DNA"/>
</dbReference>
<feature type="domain" description="Major facilitator superfamily (MFS) profile" evidence="8">
    <location>
        <begin position="1"/>
        <end position="462"/>
    </location>
</feature>
<evidence type="ECO:0000256" key="1">
    <source>
        <dbReference type="ARBA" id="ARBA00004141"/>
    </source>
</evidence>
<dbReference type="InterPro" id="IPR036259">
    <property type="entry name" value="MFS_trans_sf"/>
</dbReference>
<keyword evidence="2" id="KW-0813">Transport</keyword>
<feature type="transmembrane region" description="Helical" evidence="7">
    <location>
        <begin position="305"/>
        <end position="325"/>
    </location>
</feature>
<gene>
    <name evidence="9" type="ORF">MGYG_08866</name>
</gene>
<feature type="transmembrane region" description="Helical" evidence="7">
    <location>
        <begin position="165"/>
        <end position="185"/>
    </location>
</feature>
<evidence type="ECO:0000256" key="4">
    <source>
        <dbReference type="ARBA" id="ARBA00022989"/>
    </source>
</evidence>
<feature type="transmembrane region" description="Helical" evidence="7">
    <location>
        <begin position="103"/>
        <end position="125"/>
    </location>
</feature>
<feature type="transmembrane region" description="Helical" evidence="7">
    <location>
        <begin position="137"/>
        <end position="159"/>
    </location>
</feature>
<dbReference type="HOGENOM" id="CLU_001265_51_3_1"/>
<evidence type="ECO:0000313" key="9">
    <source>
        <dbReference type="EMBL" id="EFQ96941.1"/>
    </source>
</evidence>
<feature type="transmembrane region" description="Helical" evidence="7">
    <location>
        <begin position="363"/>
        <end position="388"/>
    </location>
</feature>
<dbReference type="InParanoid" id="E4V775"/>
<dbReference type="GO" id="GO:0016020">
    <property type="term" value="C:membrane"/>
    <property type="evidence" value="ECO:0007669"/>
    <property type="project" value="UniProtKB-SubCell"/>
</dbReference>
<dbReference type="STRING" id="535722.E4V775"/>
<keyword evidence="4 7" id="KW-1133">Transmembrane helix</keyword>
<dbReference type="PROSITE" id="PS50850">
    <property type="entry name" value="MFS"/>
    <property type="match status" value="1"/>
</dbReference>
<dbReference type="CDD" id="cd17325">
    <property type="entry name" value="MFS_MdtG_SLC18_like"/>
    <property type="match status" value="1"/>
</dbReference>
<reference evidence="10" key="1">
    <citation type="journal article" date="2012" name="MBio">
        <title>Comparative genome analysis of Trichophyton rubrum and related dermatophytes reveals candidate genes involved in infection.</title>
        <authorList>
            <person name="Martinez D.A."/>
            <person name="Oliver B.G."/>
            <person name="Graeser Y."/>
            <person name="Goldberg J.M."/>
            <person name="Li W."/>
            <person name="Martinez-Rossi N.M."/>
            <person name="Monod M."/>
            <person name="Shelest E."/>
            <person name="Barton R.C."/>
            <person name="Birch E."/>
            <person name="Brakhage A.A."/>
            <person name="Chen Z."/>
            <person name="Gurr S.J."/>
            <person name="Heiman D."/>
            <person name="Heitman J."/>
            <person name="Kosti I."/>
            <person name="Rossi A."/>
            <person name="Saif S."/>
            <person name="Samalova M."/>
            <person name="Saunders C.W."/>
            <person name="Shea T."/>
            <person name="Summerbell R.C."/>
            <person name="Xu J."/>
            <person name="Young S."/>
            <person name="Zeng Q."/>
            <person name="Birren B.W."/>
            <person name="Cuomo C.A."/>
            <person name="White T.C."/>
        </authorList>
    </citation>
    <scope>NUCLEOTIDE SEQUENCE [LARGE SCALE GENOMIC DNA]</scope>
    <source>
        <strain evidence="10">ATCC MYA-4604 / CBS 118893</strain>
    </source>
</reference>
<dbReference type="SUPFAM" id="SSF103473">
    <property type="entry name" value="MFS general substrate transporter"/>
    <property type="match status" value="1"/>
</dbReference>
<feature type="transmembrane region" description="Helical" evidence="7">
    <location>
        <begin position="409"/>
        <end position="430"/>
    </location>
</feature>
<dbReference type="PANTHER" id="PTHR23506">
    <property type="entry name" value="GH10249P"/>
    <property type="match status" value="1"/>
</dbReference>
<dbReference type="OMA" id="WVIIVAR"/>
<dbReference type="InterPro" id="IPR050930">
    <property type="entry name" value="MFS_Vesicular_Transporter"/>
</dbReference>
<evidence type="ECO:0000259" key="8">
    <source>
        <dbReference type="PROSITE" id="PS50850"/>
    </source>
</evidence>
<dbReference type="Gene3D" id="1.20.1250.20">
    <property type="entry name" value="MFS general substrate transporter like domains"/>
    <property type="match status" value="1"/>
</dbReference>
<feature type="transmembrane region" description="Helical" evidence="7">
    <location>
        <begin position="46"/>
        <end position="68"/>
    </location>
</feature>
<feature type="transmembrane region" description="Helical" evidence="7">
    <location>
        <begin position="12"/>
        <end position="34"/>
    </location>
</feature>
<dbReference type="InterPro" id="IPR020846">
    <property type="entry name" value="MFS_dom"/>
</dbReference>
<organism evidence="10">
    <name type="scientific">Arthroderma gypseum (strain ATCC MYA-4604 / CBS 118893)</name>
    <name type="common">Microsporum gypseum</name>
    <dbReference type="NCBI Taxonomy" id="535722"/>
    <lineage>
        <taxon>Eukaryota</taxon>
        <taxon>Fungi</taxon>
        <taxon>Dikarya</taxon>
        <taxon>Ascomycota</taxon>
        <taxon>Pezizomycotina</taxon>
        <taxon>Eurotiomycetes</taxon>
        <taxon>Eurotiomycetidae</taxon>
        <taxon>Onygenales</taxon>
        <taxon>Arthrodermataceae</taxon>
        <taxon>Nannizzia</taxon>
    </lineage>
</organism>
<dbReference type="GeneID" id="10024340"/>
<evidence type="ECO:0000256" key="3">
    <source>
        <dbReference type="ARBA" id="ARBA00022692"/>
    </source>
</evidence>
<keyword evidence="3 7" id="KW-0812">Transmembrane</keyword>
<feature type="compositionally biased region" description="Low complexity" evidence="6">
    <location>
        <begin position="211"/>
        <end position="224"/>
    </location>
</feature>
<dbReference type="PANTHER" id="PTHR23506:SF23">
    <property type="entry name" value="GH10249P"/>
    <property type="match status" value="1"/>
</dbReference>
<dbReference type="GO" id="GO:0022857">
    <property type="term" value="F:transmembrane transporter activity"/>
    <property type="evidence" value="ECO:0007669"/>
    <property type="project" value="InterPro"/>
</dbReference>
<dbReference type="OrthoDB" id="5086884at2759"/>
<comment type="subcellular location">
    <subcellularLocation>
        <location evidence="1">Membrane</location>
        <topology evidence="1">Multi-pass membrane protein</topology>
    </subcellularLocation>
</comment>
<feature type="region of interest" description="Disordered" evidence="6">
    <location>
        <begin position="195"/>
        <end position="224"/>
    </location>
</feature>
<evidence type="ECO:0000256" key="5">
    <source>
        <dbReference type="ARBA" id="ARBA00023136"/>
    </source>
</evidence>
<sequence length="466" mass="49238">MAWLQGFRSSESFVVTTVSIAIFTIVPIMPLALVERIGVSQQDVQLWVSILLSVYGGSILLGSPFFGYFADHCKRRRMPFVVGLVSLSASTGLFAVARSLPVLVIARALQGLSAAAVWIVGLSIIADNVPTERVAEAMSYTTVALAWGSLLGPAVGGVMYEKVGFYGAFIVPICLLAVDVAMRFAMIERKKSTQVNDSPKLKPSVTTSPTAESSNGESSAGGISAVNHGNERAPLLGHSKQKGEDAQQIQTETRASATVFSLLCSPRLPLALVSIVMISLIVSSLDTTLPLFVMEKFHWSSGGAGLIFMVPAIASFSTIYIAALASKIGHRIVAAAAFILAGVSCFTMQLVQQNTTNDKVLLAGILFVLGACIATAEMIAMTEVLYAIEDHEADFPGTFGATLPIAQAYALFNMALAAGQLLGPVVMGVIRVHAGWLGLTVTLGVCSVLMSLPYVLIRGKKTECCV</sequence>
<accession>E4V775</accession>
<dbReference type="InterPro" id="IPR011701">
    <property type="entry name" value="MFS"/>
</dbReference>
<dbReference type="VEuPathDB" id="FungiDB:MGYG_08866"/>